<dbReference type="EMBL" id="HACM01010169">
    <property type="protein sequence ID" value="CRZ10611.1"/>
    <property type="molecule type" value="Transcribed_RNA"/>
</dbReference>
<protein>
    <submittedName>
        <fullName evidence="2">Uncharacterized protein</fullName>
    </submittedName>
</protein>
<accession>A0A0H5R9Y1</accession>
<organism evidence="2">
    <name type="scientific">Spongospora subterranea</name>
    <dbReference type="NCBI Taxonomy" id="70186"/>
    <lineage>
        <taxon>Eukaryota</taxon>
        <taxon>Sar</taxon>
        <taxon>Rhizaria</taxon>
        <taxon>Endomyxa</taxon>
        <taxon>Phytomyxea</taxon>
        <taxon>Plasmodiophorida</taxon>
        <taxon>Plasmodiophoridae</taxon>
        <taxon>Spongospora</taxon>
    </lineage>
</organism>
<dbReference type="AlphaFoldDB" id="A0A0H5R9Y1"/>
<name>A0A0H5R9Y1_9EUKA</name>
<evidence type="ECO:0000256" key="1">
    <source>
        <dbReference type="SAM" id="Coils"/>
    </source>
</evidence>
<feature type="coiled-coil region" evidence="1">
    <location>
        <begin position="68"/>
        <end position="98"/>
    </location>
</feature>
<reference evidence="2" key="1">
    <citation type="submission" date="2015-04" db="EMBL/GenBank/DDBJ databases">
        <title>The genome sequence of the plant pathogenic Rhizarian Plasmodiophora brassicae reveals insights in its biotrophic life cycle and the origin of chitin synthesis.</title>
        <authorList>
            <person name="Schwelm A."/>
            <person name="Fogelqvist J."/>
            <person name="Knaust A."/>
            <person name="Julke S."/>
            <person name="Lilja T."/>
            <person name="Dhandapani V."/>
            <person name="Bonilla-Rosso G."/>
            <person name="Karlsson M."/>
            <person name="Shevchenko A."/>
            <person name="Choi S.R."/>
            <person name="Kim H.G."/>
            <person name="Park J.Y."/>
            <person name="Lim Y.P."/>
            <person name="Ludwig-Muller J."/>
            <person name="Dixelius C."/>
        </authorList>
    </citation>
    <scope>NUCLEOTIDE SEQUENCE</scope>
    <source>
        <tissue evidence="2">Potato root galls</tissue>
    </source>
</reference>
<feature type="non-terminal residue" evidence="2">
    <location>
        <position position="1"/>
    </location>
</feature>
<proteinExistence type="predicted"/>
<evidence type="ECO:0000313" key="2">
    <source>
        <dbReference type="EMBL" id="CRZ10611.1"/>
    </source>
</evidence>
<keyword evidence="1" id="KW-0175">Coiled coil</keyword>
<sequence>RTPIAQPFSAGWRRIYWPSIMLACLNGFRSSPSDTLGSLEEIMAKYLAHSLDVVTISDVDLSNADKIVDRLERVFADLNRLIDEAKTHQTQIDKHSKRDRLYSLELARERQINLDKASSCLQERVKENNALLNDVNERIRVATDTINNMEVLQLNQIPSPFGCDLKVLGKEREEILKQLDECQVQEHTLAESMESAVRLVMMLELPAEGADQFGHMADLLGKIGLYQIPVVGLPRRRSYDNIQQNMLAIINGLAADYMLHNKLKLCINKADVARSAVSLRIVEIVSRFWR</sequence>